<dbReference type="FunFam" id="3.20.20.80:FF:000004">
    <property type="entry name" value="Beta-glucosidase 6-phospho-beta-glucosidase"/>
    <property type="match status" value="1"/>
</dbReference>
<evidence type="ECO:0000256" key="10">
    <source>
        <dbReference type="PIRSR" id="PIRSR617736-2"/>
    </source>
</evidence>
<evidence type="ECO:0000313" key="13">
    <source>
        <dbReference type="EMBL" id="AXC10777.1"/>
    </source>
</evidence>
<keyword evidence="6" id="KW-0119">Carbohydrate metabolism</keyword>
<evidence type="ECO:0000256" key="9">
    <source>
        <dbReference type="PIRSR" id="PIRSR617736-1"/>
    </source>
</evidence>
<dbReference type="InterPro" id="IPR033132">
    <property type="entry name" value="GH_1_N_CS"/>
</dbReference>
<dbReference type="Gene3D" id="3.20.20.80">
    <property type="entry name" value="Glycosidases"/>
    <property type="match status" value="1"/>
</dbReference>
<dbReference type="PROSITE" id="PS51318">
    <property type="entry name" value="TAT"/>
    <property type="match status" value="1"/>
</dbReference>
<dbReference type="GO" id="GO:0008422">
    <property type="term" value="F:beta-glucosidase activity"/>
    <property type="evidence" value="ECO:0007669"/>
    <property type="project" value="UniProtKB-EC"/>
</dbReference>
<sequence>MSMNRRNFLTSALAVAGASVVGGTGLPASGLAAPQIGQSLHTADRPWADIPAVALPAGDIGAAQFPKDFWWGTATAAYQVEGAWNLDGKGESIWDRFSHTRGKVKGAATGDVACDQYHLYKEDIALMKRLNQKSYRFSAAWTRVLPTGAGAVNQKGLDYYSRLTDALLAAGIRPMCTLFHWDLPQPLEDLGGWPNRDTAAKFADYTGIVAKALGDRIDTWAIFNEPWVFTYLGYGSGVHAPGKTDPKLFLKASHTVNLGQGDAFRAMKAVAPKARIGSAYSMSPGEPATDSEADKAATARFHAINNVWFLNTALRGKYPEGFAGGIPEETMGIQPGDDKRMTAPLDWVGINYYRRTIVSDNGNPTAIPPYTERPGSEGPITEFAWEVWPKGLYDIVTTISNEYNKPIIEITENGCSYGDTPYGPDHDHVPDQRRVEFYRGHLAELARAMRDGANVRGYHAWSLLDNFEWAEGYSQRFGLTYVDYRNQKRTPKDSALWYSKVAATGRLDA</sequence>
<dbReference type="EC" id="3.2.1.21" evidence="3 11"/>
<comment type="catalytic activity">
    <reaction evidence="1 11">
        <text>Hydrolysis of terminal, non-reducing beta-D-glucosyl residues with release of beta-D-glucose.</text>
        <dbReference type="EC" id="3.2.1.21"/>
    </reaction>
</comment>
<keyword evidence="12" id="KW-0732">Signal</keyword>
<dbReference type="AlphaFoldDB" id="A0A2Z5FW87"/>
<feature type="binding site" evidence="10">
    <location>
        <position position="224"/>
    </location>
    <ligand>
        <name>substrate</name>
    </ligand>
</feature>
<evidence type="ECO:0000256" key="12">
    <source>
        <dbReference type="SAM" id="SignalP"/>
    </source>
</evidence>
<feature type="signal peptide" evidence="12">
    <location>
        <begin position="1"/>
        <end position="16"/>
    </location>
</feature>
<accession>A0A2Z5FW87</accession>
<comment type="similarity">
    <text evidence="2 11">Belongs to the glycosyl hydrolase 1 family.</text>
</comment>
<dbReference type="KEGG" id="abas:ACPOL_1431"/>
<feature type="binding site" evidence="10">
    <location>
        <begin position="468"/>
        <end position="469"/>
    </location>
    <ligand>
        <name>substrate</name>
    </ligand>
</feature>
<organism evidence="13 14">
    <name type="scientific">Acidisarcina polymorpha</name>
    <dbReference type="NCBI Taxonomy" id="2211140"/>
    <lineage>
        <taxon>Bacteria</taxon>
        <taxon>Pseudomonadati</taxon>
        <taxon>Acidobacteriota</taxon>
        <taxon>Terriglobia</taxon>
        <taxon>Terriglobales</taxon>
        <taxon>Acidobacteriaceae</taxon>
        <taxon>Acidisarcina</taxon>
    </lineage>
</organism>
<dbReference type="PROSITE" id="PS00653">
    <property type="entry name" value="GLYCOSYL_HYDROL_F1_2"/>
    <property type="match status" value="1"/>
</dbReference>
<dbReference type="PRINTS" id="PR00131">
    <property type="entry name" value="GLHYDRLASE1"/>
</dbReference>
<dbReference type="Proteomes" id="UP000253606">
    <property type="component" value="Chromosome"/>
</dbReference>
<evidence type="ECO:0000256" key="11">
    <source>
        <dbReference type="RuleBase" id="RU361175"/>
    </source>
</evidence>
<reference evidence="13 14" key="1">
    <citation type="journal article" date="2018" name="Front. Microbiol.">
        <title>Hydrolytic Capabilities as a Key to Environmental Success: Chitinolytic and Cellulolytic Acidobacteria From Acidic Sub-arctic Soils and Boreal Peatlands.</title>
        <authorList>
            <person name="Belova S.E."/>
            <person name="Ravin N.V."/>
            <person name="Pankratov T.A."/>
            <person name="Rakitin A.L."/>
            <person name="Ivanova A.A."/>
            <person name="Beletsky A.V."/>
            <person name="Mardanov A.V."/>
            <person name="Sinninghe Damste J.S."/>
            <person name="Dedysh S.N."/>
        </authorList>
    </citation>
    <scope>NUCLEOTIDE SEQUENCE [LARGE SCALE GENOMIC DNA]</scope>
    <source>
        <strain evidence="13 14">SBC82</strain>
    </source>
</reference>
<dbReference type="PANTHER" id="PTHR10353:SF36">
    <property type="entry name" value="LP05116P"/>
    <property type="match status" value="1"/>
</dbReference>
<dbReference type="NCBIfam" id="TIGR03356">
    <property type="entry name" value="BGL"/>
    <property type="match status" value="1"/>
</dbReference>
<evidence type="ECO:0000256" key="7">
    <source>
        <dbReference type="ARBA" id="ARBA00023295"/>
    </source>
</evidence>
<name>A0A2Z5FW87_9BACT</name>
<dbReference type="PANTHER" id="PTHR10353">
    <property type="entry name" value="GLYCOSYL HYDROLASE"/>
    <property type="match status" value="1"/>
</dbReference>
<evidence type="ECO:0000256" key="3">
    <source>
        <dbReference type="ARBA" id="ARBA00012744"/>
    </source>
</evidence>
<feature type="active site" description="Nucleophile" evidence="9">
    <location>
        <position position="412"/>
    </location>
</feature>
<keyword evidence="4 11" id="KW-0378">Hydrolase</keyword>
<feature type="binding site" evidence="10">
    <location>
        <position position="79"/>
    </location>
    <ligand>
        <name>substrate</name>
    </ligand>
</feature>
<dbReference type="SUPFAM" id="SSF51445">
    <property type="entry name" value="(Trans)glycosidases"/>
    <property type="match status" value="1"/>
</dbReference>
<feature type="binding site" evidence="10">
    <location>
        <position position="180"/>
    </location>
    <ligand>
        <name>substrate</name>
    </ligand>
</feature>
<evidence type="ECO:0000256" key="5">
    <source>
        <dbReference type="ARBA" id="ARBA00023001"/>
    </source>
</evidence>
<keyword evidence="14" id="KW-1185">Reference proteome</keyword>
<protein>
    <recommendedName>
        <fullName evidence="3 11">Beta-glucosidase</fullName>
        <ecNumber evidence="3 11">3.2.1.21</ecNumber>
    </recommendedName>
</protein>
<dbReference type="EMBL" id="CP030840">
    <property type="protein sequence ID" value="AXC10777.1"/>
    <property type="molecule type" value="Genomic_DNA"/>
</dbReference>
<evidence type="ECO:0000256" key="8">
    <source>
        <dbReference type="ARBA" id="ARBA00023326"/>
    </source>
</evidence>
<dbReference type="InterPro" id="IPR017853">
    <property type="entry name" value="GH"/>
</dbReference>
<evidence type="ECO:0000256" key="2">
    <source>
        <dbReference type="ARBA" id="ARBA00010838"/>
    </source>
</evidence>
<keyword evidence="5" id="KW-0136">Cellulose degradation</keyword>
<dbReference type="InterPro" id="IPR001360">
    <property type="entry name" value="Glyco_hydro_1"/>
</dbReference>
<proteinExistence type="inferred from homology"/>
<dbReference type="GO" id="GO:0030245">
    <property type="term" value="P:cellulose catabolic process"/>
    <property type="evidence" value="ECO:0007669"/>
    <property type="project" value="UniProtKB-KW"/>
</dbReference>
<evidence type="ECO:0000313" key="14">
    <source>
        <dbReference type="Proteomes" id="UP000253606"/>
    </source>
</evidence>
<evidence type="ECO:0000256" key="6">
    <source>
        <dbReference type="ARBA" id="ARBA00023277"/>
    </source>
</evidence>
<feature type="active site" description="Proton donor" evidence="9">
    <location>
        <position position="225"/>
    </location>
</feature>
<dbReference type="InterPro" id="IPR006311">
    <property type="entry name" value="TAT_signal"/>
</dbReference>
<evidence type="ECO:0000256" key="1">
    <source>
        <dbReference type="ARBA" id="ARBA00000448"/>
    </source>
</evidence>
<dbReference type="InterPro" id="IPR017736">
    <property type="entry name" value="Glyco_hydro_1_beta-glucosidase"/>
</dbReference>
<gene>
    <name evidence="13" type="ORF">ACPOL_1431</name>
</gene>
<keyword evidence="7 11" id="KW-0326">Glycosidase</keyword>
<feature type="binding site" evidence="10">
    <location>
        <position position="353"/>
    </location>
    <ligand>
        <name>substrate</name>
    </ligand>
</feature>
<dbReference type="Pfam" id="PF00232">
    <property type="entry name" value="Glyco_hydro_1"/>
    <property type="match status" value="1"/>
</dbReference>
<keyword evidence="8" id="KW-0624">Polysaccharide degradation</keyword>
<feature type="chain" id="PRO_5016393026" description="Beta-glucosidase" evidence="12">
    <location>
        <begin position="17"/>
        <end position="509"/>
    </location>
</feature>
<evidence type="ECO:0000256" key="4">
    <source>
        <dbReference type="ARBA" id="ARBA00022801"/>
    </source>
</evidence>
<feature type="binding site" evidence="10">
    <location>
        <position position="461"/>
    </location>
    <ligand>
        <name>substrate</name>
    </ligand>
</feature>